<reference evidence="3 4" key="1">
    <citation type="submission" date="2018-07" db="EMBL/GenBank/DDBJ databases">
        <title>Genomic and Epidemiologic Investigation of an Indolent Hospital Outbreak.</title>
        <authorList>
            <person name="Johnson R.C."/>
            <person name="Deming C."/>
            <person name="Conlan S."/>
            <person name="Zellmer C.J."/>
            <person name="Michelin A.V."/>
            <person name="Lee-Lin S."/>
            <person name="Thomas P.J."/>
            <person name="Park M."/>
            <person name="Weingarten R.A."/>
            <person name="Less J."/>
            <person name="Dekker J.P."/>
            <person name="Frank K.M."/>
            <person name="Musser K.A."/>
            <person name="Mcquiston J.R."/>
            <person name="Henderson D.K."/>
            <person name="Lau A.F."/>
            <person name="Palmore T.N."/>
            <person name="Segre J.A."/>
        </authorList>
    </citation>
    <scope>NUCLEOTIDE SEQUENCE [LARGE SCALE GENOMIC DNA]</scope>
    <source>
        <strain evidence="3 4">SK-NIH.Env10_0317</strain>
    </source>
</reference>
<evidence type="ECO:0000259" key="2">
    <source>
        <dbReference type="Pfam" id="PF08364"/>
    </source>
</evidence>
<feature type="domain" description="Initiation factor 2 associated" evidence="2">
    <location>
        <begin position="14"/>
        <end position="51"/>
    </location>
</feature>
<evidence type="ECO:0000313" key="3">
    <source>
        <dbReference type="EMBL" id="RSV08361.1"/>
    </source>
</evidence>
<accession>A0AAJ4VCB8</accession>
<organism evidence="3 4">
    <name type="scientific">Sphingomonas koreensis</name>
    <dbReference type="NCBI Taxonomy" id="93064"/>
    <lineage>
        <taxon>Bacteria</taxon>
        <taxon>Pseudomonadati</taxon>
        <taxon>Pseudomonadota</taxon>
        <taxon>Alphaproteobacteria</taxon>
        <taxon>Sphingomonadales</taxon>
        <taxon>Sphingomonadaceae</taxon>
        <taxon>Sphingomonas</taxon>
    </lineage>
</organism>
<feature type="region of interest" description="Disordered" evidence="1">
    <location>
        <begin position="47"/>
        <end position="66"/>
    </location>
</feature>
<feature type="compositionally biased region" description="Polar residues" evidence="1">
    <location>
        <begin position="28"/>
        <end position="39"/>
    </location>
</feature>
<feature type="region of interest" description="Disordered" evidence="1">
    <location>
        <begin position="1"/>
        <end position="39"/>
    </location>
</feature>
<evidence type="ECO:0000313" key="4">
    <source>
        <dbReference type="Proteomes" id="UP000286681"/>
    </source>
</evidence>
<name>A0AAJ4VCB8_9SPHN</name>
<dbReference type="Pfam" id="PF08364">
    <property type="entry name" value="IF2_assoc"/>
    <property type="match status" value="1"/>
</dbReference>
<feature type="compositionally biased region" description="Basic and acidic residues" evidence="1">
    <location>
        <begin position="1"/>
        <end position="10"/>
    </location>
</feature>
<sequence>MSDTENDKPKLGMRQPLGLKRTVETGKVKQSFSHGRSNTVVVEVKRRRVLGPQGQQDSAPETVVEA</sequence>
<dbReference type="InterPro" id="IPR013575">
    <property type="entry name" value="IF2_assoc_dom_bac"/>
</dbReference>
<comment type="caution">
    <text evidence="3">The sequence shown here is derived from an EMBL/GenBank/DDBJ whole genome shotgun (WGS) entry which is preliminary data.</text>
</comment>
<protein>
    <recommendedName>
        <fullName evidence="2">Initiation factor 2 associated domain-containing protein</fullName>
    </recommendedName>
</protein>
<gene>
    <name evidence="3" type="ORF">CA257_02585</name>
</gene>
<evidence type="ECO:0000256" key="1">
    <source>
        <dbReference type="SAM" id="MobiDB-lite"/>
    </source>
</evidence>
<dbReference type="Proteomes" id="UP000286681">
    <property type="component" value="Unassembled WGS sequence"/>
</dbReference>
<dbReference type="EMBL" id="QQWO01000001">
    <property type="protein sequence ID" value="RSV08361.1"/>
    <property type="molecule type" value="Genomic_DNA"/>
</dbReference>
<feature type="non-terminal residue" evidence="3">
    <location>
        <position position="66"/>
    </location>
</feature>
<dbReference type="AlphaFoldDB" id="A0AAJ4VCB8"/>
<proteinExistence type="predicted"/>